<dbReference type="InterPro" id="IPR045119">
    <property type="entry name" value="SUN1-5"/>
</dbReference>
<gene>
    <name evidence="6" type="ORF">NQ317_005586</name>
</gene>
<dbReference type="EMBL" id="JAPWTJ010000002">
    <property type="protein sequence ID" value="KAJ8986116.1"/>
    <property type="molecule type" value="Genomic_DNA"/>
</dbReference>
<dbReference type="PANTHER" id="PTHR12911">
    <property type="entry name" value="SAD1/UNC-84-LIKE PROTEIN-RELATED"/>
    <property type="match status" value="1"/>
</dbReference>
<accession>A0ABQ9K675</accession>
<dbReference type="Proteomes" id="UP001162164">
    <property type="component" value="Unassembled WGS sequence"/>
</dbReference>
<comment type="subcellular location">
    <subcellularLocation>
        <location evidence="1">Membrane</location>
    </subcellularLocation>
</comment>
<evidence type="ECO:0000313" key="7">
    <source>
        <dbReference type="Proteomes" id="UP001162164"/>
    </source>
</evidence>
<name>A0ABQ9K675_9CUCU</name>
<sequence length="349" mass="39229">MLDEARRQSSHIQTPLKDLYVNLSDSRVESPSDHLQIVAKIWTSPWRRRDSVSSNDSREFNVDSCVDKPLKGSSMFDPFMENPCVARPNQKWLKYAISICVTATFYVYAQLLHNQAVTEHLATQLFTFKQNFADTKRRLEVMVENTALRLKYQQEMLERNLQNIIAKEIEKFGSDKTGMTDFALESTGGKIIQLSPGTENFEQAVSMMGMTLCDGKHGPRAMIQVSDLAVFVQDRIEAADMSPGYCWAIKGSSGGVIIKLLGNVRITAVSVEHISKNLSPTKEVSSAPKNFSVWGLKSPTDRGVVLGEFSYDVNGALVQTYKVNNSMAFEYVEFRVLTNQGESRLHLHL</sequence>
<evidence type="ECO:0000259" key="5">
    <source>
        <dbReference type="PROSITE" id="PS51469"/>
    </source>
</evidence>
<feature type="domain" description="SUN" evidence="5">
    <location>
        <begin position="172"/>
        <end position="349"/>
    </location>
</feature>
<keyword evidence="3" id="KW-1133">Transmembrane helix</keyword>
<protein>
    <recommendedName>
        <fullName evidence="5">SUN domain-containing protein</fullName>
    </recommendedName>
</protein>
<evidence type="ECO:0000313" key="6">
    <source>
        <dbReference type="EMBL" id="KAJ8986116.1"/>
    </source>
</evidence>
<keyword evidence="2" id="KW-0812">Transmembrane</keyword>
<dbReference type="PROSITE" id="PS51469">
    <property type="entry name" value="SUN"/>
    <property type="match status" value="1"/>
</dbReference>
<dbReference type="Pfam" id="PF07738">
    <property type="entry name" value="Sad1_UNC"/>
    <property type="match status" value="1"/>
</dbReference>
<evidence type="ECO:0000256" key="3">
    <source>
        <dbReference type="ARBA" id="ARBA00022989"/>
    </source>
</evidence>
<dbReference type="Gene3D" id="2.60.120.260">
    <property type="entry name" value="Galactose-binding domain-like"/>
    <property type="match status" value="1"/>
</dbReference>
<dbReference type="InterPro" id="IPR012919">
    <property type="entry name" value="SUN_dom"/>
</dbReference>
<keyword evidence="4" id="KW-0472">Membrane</keyword>
<evidence type="ECO:0000256" key="4">
    <source>
        <dbReference type="ARBA" id="ARBA00023136"/>
    </source>
</evidence>
<organism evidence="6 7">
    <name type="scientific">Molorchus minor</name>
    <dbReference type="NCBI Taxonomy" id="1323400"/>
    <lineage>
        <taxon>Eukaryota</taxon>
        <taxon>Metazoa</taxon>
        <taxon>Ecdysozoa</taxon>
        <taxon>Arthropoda</taxon>
        <taxon>Hexapoda</taxon>
        <taxon>Insecta</taxon>
        <taxon>Pterygota</taxon>
        <taxon>Neoptera</taxon>
        <taxon>Endopterygota</taxon>
        <taxon>Coleoptera</taxon>
        <taxon>Polyphaga</taxon>
        <taxon>Cucujiformia</taxon>
        <taxon>Chrysomeloidea</taxon>
        <taxon>Cerambycidae</taxon>
        <taxon>Lamiinae</taxon>
        <taxon>Monochamini</taxon>
        <taxon>Molorchus</taxon>
    </lineage>
</organism>
<reference evidence="6" key="1">
    <citation type="journal article" date="2023" name="Insect Mol. Biol.">
        <title>Genome sequencing provides insights into the evolution of gene families encoding plant cell wall-degrading enzymes in longhorned beetles.</title>
        <authorList>
            <person name="Shin N.R."/>
            <person name="Okamura Y."/>
            <person name="Kirsch R."/>
            <person name="Pauchet Y."/>
        </authorList>
    </citation>
    <scope>NUCLEOTIDE SEQUENCE</scope>
    <source>
        <strain evidence="6">MMC_N1</strain>
    </source>
</reference>
<dbReference type="PANTHER" id="PTHR12911:SF8">
    <property type="entry name" value="KLAROID PROTEIN-RELATED"/>
    <property type="match status" value="1"/>
</dbReference>
<comment type="caution">
    <text evidence="6">The sequence shown here is derived from an EMBL/GenBank/DDBJ whole genome shotgun (WGS) entry which is preliminary data.</text>
</comment>
<keyword evidence="7" id="KW-1185">Reference proteome</keyword>
<evidence type="ECO:0000256" key="1">
    <source>
        <dbReference type="ARBA" id="ARBA00004370"/>
    </source>
</evidence>
<evidence type="ECO:0000256" key="2">
    <source>
        <dbReference type="ARBA" id="ARBA00022692"/>
    </source>
</evidence>
<proteinExistence type="predicted"/>